<feature type="domain" description="CSD" evidence="2">
    <location>
        <begin position="233"/>
        <end position="303"/>
    </location>
</feature>
<dbReference type="CDD" id="cd10146">
    <property type="entry name" value="LabA_like_C"/>
    <property type="match status" value="1"/>
</dbReference>
<dbReference type="SUPFAM" id="SSF50249">
    <property type="entry name" value="Nucleic acid-binding proteins"/>
    <property type="match status" value="1"/>
</dbReference>
<dbReference type="Proteomes" id="UP000182660">
    <property type="component" value="Unassembled WGS sequence"/>
</dbReference>
<reference evidence="4 6" key="1">
    <citation type="submission" date="2016-11" db="EMBL/GenBank/DDBJ databases">
        <authorList>
            <person name="Jaros S."/>
            <person name="Januszkiewicz K."/>
            <person name="Wedrychowicz H."/>
        </authorList>
    </citation>
    <scope>NUCLEOTIDE SEQUENCE [LARGE SCALE GENOMIC DNA]</scope>
    <source>
        <strain evidence="4">NVI 5450</strain>
    </source>
</reference>
<dbReference type="GO" id="GO:0003676">
    <property type="term" value="F:nucleic acid binding"/>
    <property type="evidence" value="ECO:0007669"/>
    <property type="project" value="InterPro"/>
</dbReference>
<evidence type="ECO:0000313" key="4">
    <source>
        <dbReference type="EMBL" id="SGY90191.1"/>
    </source>
</evidence>
<dbReference type="GO" id="GO:0004540">
    <property type="term" value="F:RNA nuclease activity"/>
    <property type="evidence" value="ECO:0007669"/>
    <property type="project" value="InterPro"/>
</dbReference>
<dbReference type="PROSITE" id="PS51857">
    <property type="entry name" value="CSD_2"/>
    <property type="match status" value="1"/>
</dbReference>
<dbReference type="EMBL" id="FPLD01000036">
    <property type="protein sequence ID" value="SGY90191.1"/>
    <property type="molecule type" value="Genomic_DNA"/>
</dbReference>
<protein>
    <recommendedName>
        <fullName evidence="7">HTH OST-type domain-containing protein</fullName>
    </recommendedName>
</protein>
<feature type="domain" description="HTH OST-type" evidence="1">
    <location>
        <begin position="149"/>
        <end position="224"/>
    </location>
</feature>
<dbReference type="Gene3D" id="2.40.50.140">
    <property type="entry name" value="Nucleic acid-binding proteins"/>
    <property type="match status" value="1"/>
</dbReference>
<dbReference type="Proteomes" id="UP000183794">
    <property type="component" value="Unassembled WGS sequence"/>
</dbReference>
<sequence length="304" mass="34571">MKTELTFAVLVDAENASHNDYMAMLEEVENYGTVAIKWVYADWTDPHQKAWKNILHETASSPKQQFHYGKDAADHALMMDAIEVTNNNSRVNAVCIVSSDGGFYSVAQRIREYGIHVMAIGKKNTPERFRRACHNFVFIDNLFEVTQNNHDDLDTLLLNAYDRCVERNDPVYLGDMGSMIKQIDSSFDPRTEGFQSLKKLIKSRDSLFDIVQETSDRCFISLKSKNTTDKTNALSGKVRKWEPKKRFGFIKSKGGDYYFNARELQSSERMIREGITVTFNVANVSDAKAKKDSESPSAFNVVIA</sequence>
<dbReference type="Gene3D" id="3.30.420.610">
    <property type="entry name" value="LOTUS domain-like"/>
    <property type="match status" value="1"/>
</dbReference>
<accession>A0A1L0AHE9</accession>
<dbReference type="Pfam" id="PF01936">
    <property type="entry name" value="NYN"/>
    <property type="match status" value="1"/>
</dbReference>
<evidence type="ECO:0000259" key="1">
    <source>
        <dbReference type="PROSITE" id="PS51644"/>
    </source>
</evidence>
<reference evidence="3 5" key="2">
    <citation type="submission" date="2016-11" db="EMBL/GenBank/DDBJ databases">
        <authorList>
            <person name="Klemetsen T."/>
        </authorList>
    </citation>
    <scope>NUCLEOTIDE SEQUENCE [LARGE SCALE GENOMIC DNA]</scope>
    <source>
        <strain evidence="3">MT 2528</strain>
    </source>
</reference>
<dbReference type="RefSeq" id="WP_075471306.1">
    <property type="nucleotide sequence ID" value="NZ_CAWQZC010000046.1"/>
</dbReference>
<dbReference type="InterPro" id="IPR002059">
    <property type="entry name" value="CSP_DNA-bd"/>
</dbReference>
<evidence type="ECO:0000259" key="2">
    <source>
        <dbReference type="PROSITE" id="PS51857"/>
    </source>
</evidence>
<dbReference type="GeneID" id="61294847"/>
<dbReference type="EMBL" id="FPLJ01000031">
    <property type="protein sequence ID" value="SGY86762.1"/>
    <property type="molecule type" value="Genomic_DNA"/>
</dbReference>
<evidence type="ECO:0000313" key="5">
    <source>
        <dbReference type="Proteomes" id="UP000182660"/>
    </source>
</evidence>
<dbReference type="PANTHER" id="PTHR35811">
    <property type="entry name" value="SLR1870 PROTEIN"/>
    <property type="match status" value="1"/>
</dbReference>
<keyword evidence="5" id="KW-1185">Reference proteome</keyword>
<organism evidence="4 6">
    <name type="scientific">Moritella viscosa</name>
    <dbReference type="NCBI Taxonomy" id="80854"/>
    <lineage>
        <taxon>Bacteria</taxon>
        <taxon>Pseudomonadati</taxon>
        <taxon>Pseudomonadota</taxon>
        <taxon>Gammaproteobacteria</taxon>
        <taxon>Alteromonadales</taxon>
        <taxon>Moritellaceae</taxon>
        <taxon>Moritella</taxon>
    </lineage>
</organism>
<dbReference type="InterPro" id="IPR021139">
    <property type="entry name" value="NYN"/>
</dbReference>
<gene>
    <name evidence="3" type="ORF">MT2528_1118</name>
    <name evidence="4" type="ORF">NVI5450_1088</name>
</gene>
<proteinExistence type="predicted"/>
<dbReference type="Gene3D" id="3.40.50.1010">
    <property type="entry name" value="5'-nuclease"/>
    <property type="match status" value="1"/>
</dbReference>
<dbReference type="InterPro" id="IPR025605">
    <property type="entry name" value="OST-HTH/LOTUS_dom"/>
</dbReference>
<dbReference type="Pfam" id="PF12872">
    <property type="entry name" value="OST-HTH"/>
    <property type="match status" value="1"/>
</dbReference>
<dbReference type="CDD" id="cd11297">
    <property type="entry name" value="PIN_LabA-like_N_1"/>
    <property type="match status" value="1"/>
</dbReference>
<evidence type="ECO:0000313" key="6">
    <source>
        <dbReference type="Proteomes" id="UP000183794"/>
    </source>
</evidence>
<dbReference type="InterPro" id="IPR041966">
    <property type="entry name" value="LOTUS-like"/>
</dbReference>
<name>A0A1L0AHE9_9GAMM</name>
<dbReference type="PANTHER" id="PTHR35811:SF1">
    <property type="entry name" value="HTH OST-TYPE DOMAIN-CONTAINING PROTEIN"/>
    <property type="match status" value="1"/>
</dbReference>
<evidence type="ECO:0000313" key="3">
    <source>
        <dbReference type="EMBL" id="SGY86762.1"/>
    </source>
</evidence>
<dbReference type="InterPro" id="IPR012340">
    <property type="entry name" value="NA-bd_OB-fold"/>
</dbReference>
<dbReference type="AlphaFoldDB" id="A0A1L0AHE9"/>
<evidence type="ECO:0008006" key="7">
    <source>
        <dbReference type="Google" id="ProtNLM"/>
    </source>
</evidence>
<dbReference type="OrthoDB" id="9783963at2"/>
<dbReference type="PROSITE" id="PS51644">
    <property type="entry name" value="HTH_OST"/>
    <property type="match status" value="1"/>
</dbReference>